<evidence type="ECO:0000313" key="3">
    <source>
        <dbReference type="Proteomes" id="UP000218164"/>
    </source>
</evidence>
<evidence type="ECO:0000313" key="2">
    <source>
        <dbReference type="EMBL" id="PAV14142.1"/>
    </source>
</evidence>
<sequence>MELYKSGKVTAILKTVVNLLGFYKIRFTVSNVEGSSTVTKTNFIKVTTNTKPGIYSESK</sequence>
<keyword evidence="3" id="KW-1185">Reference proteome</keyword>
<dbReference type="Proteomes" id="UP000218164">
    <property type="component" value="Unassembled WGS sequence"/>
</dbReference>
<evidence type="ECO:0008006" key="4">
    <source>
        <dbReference type="Google" id="ProtNLM"/>
    </source>
</evidence>
<dbReference type="AlphaFoldDB" id="A0A2A2HXL1"/>
<accession>A0A2A2HXL1</accession>
<dbReference type="EMBL" id="LMVP01000025">
    <property type="protein sequence ID" value="PAV14142.1"/>
    <property type="molecule type" value="Genomic_DNA"/>
</dbReference>
<comment type="caution">
    <text evidence="2">The sequence shown here is derived from an EMBL/GenBank/DDBJ whole genome shotgun (WGS) entry which is preliminary data.</text>
</comment>
<protein>
    <recommendedName>
        <fullName evidence="4">PKD domain-containing protein</fullName>
    </recommendedName>
</protein>
<reference evidence="2 3" key="1">
    <citation type="journal article" date="2017" name="BMC Genomics">
        <title>Genomic analysis of methanogenic archaea reveals a shift towards energy conservation.</title>
        <authorList>
            <person name="Gilmore S.P."/>
            <person name="Henske J.K."/>
            <person name="Sexton J.A."/>
            <person name="Solomon K.V."/>
            <person name="Seppala S."/>
            <person name="Yoo J.I."/>
            <person name="Huyett L.M."/>
            <person name="Pressman A."/>
            <person name="Cogan J.Z."/>
            <person name="Kivenson V."/>
            <person name="Peng X."/>
            <person name="Tan Y."/>
            <person name="Valentine D.L."/>
            <person name="O'Malley M.A."/>
        </authorList>
    </citation>
    <scope>NUCLEOTIDE SEQUENCE [LARGE SCALE GENOMIC DNA]</scope>
    <source>
        <strain evidence="2 3">MC-15</strain>
    </source>
</reference>
<dbReference type="EMBL" id="LMVP01000149">
    <property type="protein sequence ID" value="PAV12961.1"/>
    <property type="molecule type" value="Genomic_DNA"/>
</dbReference>
<gene>
    <name evidence="2" type="ORF">ASJ81_15445</name>
    <name evidence="1" type="ORF">ASJ81_19150</name>
</gene>
<organism evidence="2 3">
    <name type="scientific">Methanosarcina spelaei</name>
    <dbReference type="NCBI Taxonomy" id="1036679"/>
    <lineage>
        <taxon>Archaea</taxon>
        <taxon>Methanobacteriati</taxon>
        <taxon>Methanobacteriota</taxon>
        <taxon>Stenosarchaea group</taxon>
        <taxon>Methanomicrobia</taxon>
        <taxon>Methanosarcinales</taxon>
        <taxon>Methanosarcinaceae</taxon>
        <taxon>Methanosarcina</taxon>
    </lineage>
</organism>
<evidence type="ECO:0000313" key="1">
    <source>
        <dbReference type="EMBL" id="PAV12961.1"/>
    </source>
</evidence>
<name>A0A2A2HXL1_9EURY</name>
<proteinExistence type="predicted"/>